<dbReference type="OrthoDB" id="10042665at2759"/>
<dbReference type="InterPro" id="IPR003959">
    <property type="entry name" value="ATPase_AAA_core"/>
</dbReference>
<organism evidence="4 5">
    <name type="scientific">Gnomoniopsis smithogilvyi</name>
    <dbReference type="NCBI Taxonomy" id="1191159"/>
    <lineage>
        <taxon>Eukaryota</taxon>
        <taxon>Fungi</taxon>
        <taxon>Dikarya</taxon>
        <taxon>Ascomycota</taxon>
        <taxon>Pezizomycotina</taxon>
        <taxon>Sordariomycetes</taxon>
        <taxon>Sordariomycetidae</taxon>
        <taxon>Diaporthales</taxon>
        <taxon>Gnomoniaceae</taxon>
        <taxon>Gnomoniopsis</taxon>
    </lineage>
</organism>
<dbReference type="GO" id="GO:0005524">
    <property type="term" value="F:ATP binding"/>
    <property type="evidence" value="ECO:0007669"/>
    <property type="project" value="InterPro"/>
</dbReference>
<evidence type="ECO:0000256" key="2">
    <source>
        <dbReference type="SAM" id="MobiDB-lite"/>
    </source>
</evidence>
<feature type="region of interest" description="Disordered" evidence="2">
    <location>
        <begin position="759"/>
        <end position="848"/>
    </location>
</feature>
<feature type="compositionally biased region" description="Polar residues" evidence="2">
    <location>
        <begin position="54"/>
        <end position="82"/>
    </location>
</feature>
<dbReference type="SUPFAM" id="SSF52540">
    <property type="entry name" value="P-loop containing nucleoside triphosphate hydrolases"/>
    <property type="match status" value="1"/>
</dbReference>
<dbReference type="Proteomes" id="UP001140453">
    <property type="component" value="Unassembled WGS sequence"/>
</dbReference>
<evidence type="ECO:0000259" key="3">
    <source>
        <dbReference type="SMART" id="SM00382"/>
    </source>
</evidence>
<feature type="region of interest" description="Disordered" evidence="2">
    <location>
        <begin position="358"/>
        <end position="378"/>
    </location>
</feature>
<feature type="compositionally biased region" description="Polar residues" evidence="2">
    <location>
        <begin position="8"/>
        <end position="18"/>
    </location>
</feature>
<reference evidence="4" key="1">
    <citation type="submission" date="2022-10" db="EMBL/GenBank/DDBJ databases">
        <title>Tapping the CABI collections for fungal endophytes: first genome assemblies for Collariella, Neodidymelliopsis, Ascochyta clinopodiicola, Didymella pomorum, Didymosphaeria variabile, Neocosmospora piperis and Neocucurbitaria cava.</title>
        <authorList>
            <person name="Hill R."/>
        </authorList>
    </citation>
    <scope>NUCLEOTIDE SEQUENCE</scope>
    <source>
        <strain evidence="4">IMI 355082</strain>
    </source>
</reference>
<dbReference type="AlphaFoldDB" id="A0A9W8YN28"/>
<dbReference type="InterPro" id="IPR054289">
    <property type="entry name" value="DUF7025"/>
</dbReference>
<keyword evidence="1" id="KW-0175">Coiled coil</keyword>
<dbReference type="Gene3D" id="3.40.50.300">
    <property type="entry name" value="P-loop containing nucleotide triphosphate hydrolases"/>
    <property type="match status" value="1"/>
</dbReference>
<evidence type="ECO:0000256" key="1">
    <source>
        <dbReference type="SAM" id="Coils"/>
    </source>
</evidence>
<protein>
    <recommendedName>
        <fullName evidence="3">AAA+ ATPase domain-containing protein</fullName>
    </recommendedName>
</protein>
<dbReference type="InterPro" id="IPR056599">
    <property type="entry name" value="AAA_lid_fung"/>
</dbReference>
<dbReference type="PANTHER" id="PTHR46411">
    <property type="entry name" value="FAMILY ATPASE, PUTATIVE-RELATED"/>
    <property type="match status" value="1"/>
</dbReference>
<dbReference type="PANTHER" id="PTHR46411:SF2">
    <property type="entry name" value="AAA+ ATPASE DOMAIN-CONTAINING PROTEIN"/>
    <property type="match status" value="1"/>
</dbReference>
<feature type="compositionally biased region" description="Acidic residues" evidence="2">
    <location>
        <begin position="829"/>
        <end position="848"/>
    </location>
</feature>
<feature type="region of interest" description="Disordered" evidence="2">
    <location>
        <begin position="1"/>
        <end position="89"/>
    </location>
</feature>
<dbReference type="Pfam" id="PF00004">
    <property type="entry name" value="AAA"/>
    <property type="match status" value="1"/>
</dbReference>
<gene>
    <name evidence="4" type="ORF">N0V93_007852</name>
</gene>
<dbReference type="Pfam" id="PF23232">
    <property type="entry name" value="AAA_lid_13"/>
    <property type="match status" value="1"/>
</dbReference>
<feature type="domain" description="AAA+ ATPase" evidence="3">
    <location>
        <begin position="536"/>
        <end position="719"/>
    </location>
</feature>
<sequence>MASEDLLASTSQKHTTSMELPIAYEPNVPSEPTQSTHETRVSKFANKESDESTESTIQIQEITPAEQTESTKPTDEAPSSDSDGGEAAKGPIAQLSSEEITLAQDISAFLKSIAPWKAIMPSQLSGRMEKLQGRTEALEQPKTEEKLYRRKWESTVKQMTMQDWAKNIDCEYDSEDEKAPNAPIMKAYYRASPFKLLVGFVPQVEIRLKELSVELEDAKSKLQKIETGVPPVITNNQPNNTIDAERESTEKKKAIGEAKQHEIDISERLSYLQCYHDFVQRGLSDRLELREKAANGTLKMVAFADLWLIFRPGDIIFEDQDSFKQMSKVFHVTGGQYIRRRLHSREYDSVQTAMAYRHRHRHDGDSSDEEEEAPETTLTVGSWTSFSIDTFVMAFDGTKIGPVEVSRVTSSSTLAPITRLTLAASPTLDPDIFPGVRYSWLKRRKVFNTKDISEFFTEAKSMQEQRKIFSNIDHSDEARTSGWKDLIIPEEYREILVALVENHTSDQEAKPGHDQNLVKPDNGPQAQIDLIRGKGEGLIILLHGPPGSGKTSTAETIAAYTNRPLYAITCGDLGTTPNEVEMNLNDHMERAGKWGCILFLTTNRIGVIDEAFKSRIHIVMQYPRIDLLSTLKMWDNIMNRLERNNENSDLKIVFDRQALLKYAESHFHQQDSEDKRWNGRQIRNAFQSALALGHYDRIRLRRGAPEADRDKKKFLRVKLSKVNFKKIAETARDFEDYILNLRGEDSSLALNEELRDDKFDPKVEETRTPAATPTRRNMQLPLARGSRLVLTPESSDPGRRRLEKQSITVSRSNIVSSKQVRQQKREGDSDIEEDLSQEEFDGDEEEED</sequence>
<evidence type="ECO:0000313" key="5">
    <source>
        <dbReference type="Proteomes" id="UP001140453"/>
    </source>
</evidence>
<feature type="compositionally biased region" description="Basic and acidic residues" evidence="2">
    <location>
        <begin position="37"/>
        <end position="50"/>
    </location>
</feature>
<dbReference type="InterPro" id="IPR003593">
    <property type="entry name" value="AAA+_ATPase"/>
</dbReference>
<proteinExistence type="predicted"/>
<dbReference type="Pfam" id="PF22942">
    <property type="entry name" value="DUF7025"/>
    <property type="match status" value="1"/>
</dbReference>
<dbReference type="EMBL" id="JAPEVB010000005">
    <property type="protein sequence ID" value="KAJ4387263.1"/>
    <property type="molecule type" value="Genomic_DNA"/>
</dbReference>
<keyword evidence="5" id="KW-1185">Reference proteome</keyword>
<evidence type="ECO:0000313" key="4">
    <source>
        <dbReference type="EMBL" id="KAJ4387263.1"/>
    </source>
</evidence>
<accession>A0A9W8YN28</accession>
<comment type="caution">
    <text evidence="4">The sequence shown here is derived from an EMBL/GenBank/DDBJ whole genome shotgun (WGS) entry which is preliminary data.</text>
</comment>
<dbReference type="GO" id="GO:0016887">
    <property type="term" value="F:ATP hydrolysis activity"/>
    <property type="evidence" value="ECO:0007669"/>
    <property type="project" value="InterPro"/>
</dbReference>
<name>A0A9W8YN28_9PEZI</name>
<dbReference type="InterPro" id="IPR027417">
    <property type="entry name" value="P-loop_NTPase"/>
</dbReference>
<dbReference type="SMART" id="SM00382">
    <property type="entry name" value="AAA"/>
    <property type="match status" value="1"/>
</dbReference>
<feature type="coiled-coil region" evidence="1">
    <location>
        <begin position="201"/>
        <end position="228"/>
    </location>
</feature>
<feature type="compositionally biased region" description="Polar residues" evidence="2">
    <location>
        <begin position="805"/>
        <end position="820"/>
    </location>
</feature>